<dbReference type="InterPro" id="IPR050729">
    <property type="entry name" value="Rho-GAP"/>
</dbReference>
<dbReference type="CDD" id="cd00159">
    <property type="entry name" value="RhoGAP"/>
    <property type="match status" value="1"/>
</dbReference>
<organism evidence="7 8">
    <name type="scientific">Anaeramoeba ignava</name>
    <name type="common">Anaerobic marine amoeba</name>
    <dbReference type="NCBI Taxonomy" id="1746090"/>
    <lineage>
        <taxon>Eukaryota</taxon>
        <taxon>Metamonada</taxon>
        <taxon>Anaeramoebidae</taxon>
        <taxon>Anaeramoeba</taxon>
    </lineage>
</organism>
<dbReference type="SUPFAM" id="SSF50044">
    <property type="entry name" value="SH3-domain"/>
    <property type="match status" value="1"/>
</dbReference>
<dbReference type="SMART" id="SM00324">
    <property type="entry name" value="RhoGAP"/>
    <property type="match status" value="1"/>
</dbReference>
<evidence type="ECO:0000313" key="7">
    <source>
        <dbReference type="EMBL" id="KAJ5073599.1"/>
    </source>
</evidence>
<proteinExistence type="predicted"/>
<evidence type="ECO:0000256" key="2">
    <source>
        <dbReference type="ARBA" id="ARBA00022468"/>
    </source>
</evidence>
<dbReference type="Proteomes" id="UP001149090">
    <property type="component" value="Unassembled WGS sequence"/>
</dbReference>
<protein>
    <submittedName>
        <fullName evidence="7">Rho/rac/cdc gtpase-activating protein</fullName>
    </submittedName>
</protein>
<dbReference type="EMBL" id="JAPDFW010000073">
    <property type="protein sequence ID" value="KAJ5073599.1"/>
    <property type="molecule type" value="Genomic_DNA"/>
</dbReference>
<feature type="domain" description="Rho-GAP" evidence="6">
    <location>
        <begin position="144"/>
        <end position="335"/>
    </location>
</feature>
<dbReference type="Gene3D" id="1.10.555.10">
    <property type="entry name" value="Rho GTPase activation protein"/>
    <property type="match status" value="1"/>
</dbReference>
<evidence type="ECO:0000259" key="5">
    <source>
        <dbReference type="PROSITE" id="PS50002"/>
    </source>
</evidence>
<evidence type="ECO:0000256" key="3">
    <source>
        <dbReference type="PROSITE-ProRule" id="PRU00192"/>
    </source>
</evidence>
<dbReference type="Gene3D" id="2.30.30.40">
    <property type="entry name" value="SH3 Domains"/>
    <property type="match status" value="1"/>
</dbReference>
<keyword evidence="2" id="KW-0343">GTPase activation</keyword>
<dbReference type="Pfam" id="PF00620">
    <property type="entry name" value="RhoGAP"/>
    <property type="match status" value="1"/>
</dbReference>
<keyword evidence="1 3" id="KW-0728">SH3 domain</keyword>
<dbReference type="SUPFAM" id="SSF48350">
    <property type="entry name" value="GTPase activation domain, GAP"/>
    <property type="match status" value="1"/>
</dbReference>
<comment type="caution">
    <text evidence="7">The sequence shown here is derived from an EMBL/GenBank/DDBJ whole genome shotgun (WGS) entry which is preliminary data.</text>
</comment>
<accession>A0A9Q0RAZ8</accession>
<evidence type="ECO:0000256" key="1">
    <source>
        <dbReference type="ARBA" id="ARBA00022443"/>
    </source>
</evidence>
<evidence type="ECO:0000259" key="6">
    <source>
        <dbReference type="PROSITE" id="PS50238"/>
    </source>
</evidence>
<keyword evidence="8" id="KW-1185">Reference proteome</keyword>
<dbReference type="AlphaFoldDB" id="A0A9Q0RAZ8"/>
<evidence type="ECO:0000256" key="4">
    <source>
        <dbReference type="SAM" id="MobiDB-lite"/>
    </source>
</evidence>
<dbReference type="PROSITE" id="PS50002">
    <property type="entry name" value="SH3"/>
    <property type="match status" value="1"/>
</dbReference>
<dbReference type="InterPro" id="IPR008936">
    <property type="entry name" value="Rho_GTPase_activation_prot"/>
</dbReference>
<dbReference type="SMART" id="SM00326">
    <property type="entry name" value="SH3"/>
    <property type="match status" value="1"/>
</dbReference>
<dbReference type="InterPro" id="IPR036028">
    <property type="entry name" value="SH3-like_dom_sf"/>
</dbReference>
<dbReference type="CDD" id="cd00174">
    <property type="entry name" value="SH3"/>
    <property type="match status" value="1"/>
</dbReference>
<dbReference type="PRINTS" id="PR00452">
    <property type="entry name" value="SH3DOMAIN"/>
</dbReference>
<dbReference type="Gene3D" id="3.10.20.90">
    <property type="entry name" value="Phosphatidylinositol 3-kinase Catalytic Subunit, Chain A, domain 1"/>
    <property type="match status" value="1"/>
</dbReference>
<dbReference type="OrthoDB" id="79452at2759"/>
<name>A0A9Q0RAZ8_ANAIG</name>
<evidence type="ECO:0000313" key="8">
    <source>
        <dbReference type="Proteomes" id="UP001149090"/>
    </source>
</evidence>
<dbReference type="GO" id="GO:0007165">
    <property type="term" value="P:signal transduction"/>
    <property type="evidence" value="ECO:0007669"/>
    <property type="project" value="InterPro"/>
</dbReference>
<dbReference type="OMA" id="CKLNINA"/>
<dbReference type="InterPro" id="IPR001452">
    <property type="entry name" value="SH3_domain"/>
</dbReference>
<dbReference type="PANTHER" id="PTHR23176">
    <property type="entry name" value="RHO/RAC/CDC GTPASE-ACTIVATING PROTEIN"/>
    <property type="match status" value="1"/>
</dbReference>
<reference evidence="7" key="1">
    <citation type="submission" date="2022-10" db="EMBL/GenBank/DDBJ databases">
        <title>Novel sulphate-reducing endosymbionts in the free-living metamonad Anaeramoeba.</title>
        <authorList>
            <person name="Jerlstrom-Hultqvist J."/>
            <person name="Cepicka I."/>
            <person name="Gallot-Lavallee L."/>
            <person name="Salas-Leiva D."/>
            <person name="Curtis B.A."/>
            <person name="Zahonova K."/>
            <person name="Pipaliya S."/>
            <person name="Dacks J."/>
            <person name="Roger A.J."/>
        </authorList>
    </citation>
    <scope>NUCLEOTIDE SEQUENCE</scope>
    <source>
        <strain evidence="7">BMAN</strain>
    </source>
</reference>
<dbReference type="PANTHER" id="PTHR23176:SF129">
    <property type="entry name" value="RHO GTPASE ACTIVATING PROTEIN AT 16F, ISOFORM E-RELATED"/>
    <property type="match status" value="1"/>
</dbReference>
<dbReference type="InterPro" id="IPR000198">
    <property type="entry name" value="RhoGAP_dom"/>
</dbReference>
<dbReference type="InterPro" id="IPR032425">
    <property type="entry name" value="FERM_f0"/>
</dbReference>
<gene>
    <name evidence="7" type="ORF">M0811_08436</name>
</gene>
<dbReference type="GO" id="GO:0005737">
    <property type="term" value="C:cytoplasm"/>
    <property type="evidence" value="ECO:0007669"/>
    <property type="project" value="TreeGrafter"/>
</dbReference>
<dbReference type="Pfam" id="PF00018">
    <property type="entry name" value="SH3_1"/>
    <property type="match status" value="1"/>
</dbReference>
<dbReference type="GO" id="GO:0005096">
    <property type="term" value="F:GTPase activator activity"/>
    <property type="evidence" value="ECO:0007669"/>
    <property type="project" value="UniProtKB-KW"/>
</dbReference>
<dbReference type="Pfam" id="PF16511">
    <property type="entry name" value="FERM_f0"/>
    <property type="match status" value="1"/>
</dbReference>
<feature type="region of interest" description="Disordered" evidence="4">
    <location>
        <begin position="404"/>
        <end position="425"/>
    </location>
</feature>
<feature type="domain" description="SH3" evidence="5">
    <location>
        <begin position="342"/>
        <end position="402"/>
    </location>
</feature>
<sequence>MAGILFLKIFFPYQQLSKMMKFTPITLVKEVKYQLCKELSVEDPEIYGLFCPSQNGFWLDEEQTLISYELWNQEVVEFKKKQSRILNIIYQGSVIKVPTDDDIQISQQIPSIIKKAGVTSFDNFELYWNNKKRKIESLQPIFGKPLINSLYRGEKPLEIPSLVTKVINFIEKNGLTTEGIYRKSGALNVINRLKELFDQSDDIDLETIITSPHDATGILKLYLRELPEPPLTWDFYEKFVEIDDIPQIWEKMRKLRWLVQCLPKANFDIVFAICKHLNLVASHSTENQMGLANLAMLIGTNLLRSIDDSMAMVISDTKHQYSISSALISEYQYIFLNVEKNFVPPFAKALFDYKAQEDTEITLTAGSIIEIANMDDESWWTGKLPDGTEGFVPSSYVEIIPGYIPPTSENKDQQPKKPKKLSGRANEEMNSIMSLLNDEQQLRLELESKNYDLAVKLQELSQQFENETEEAFKIETFLHEKFGVNFN</sequence>
<dbReference type="PROSITE" id="PS50238">
    <property type="entry name" value="RHOGAP"/>
    <property type="match status" value="1"/>
</dbReference>